<comment type="subcellular location">
    <subcellularLocation>
        <location evidence="1">Nucleus</location>
    </subcellularLocation>
</comment>
<dbReference type="GO" id="GO:0005634">
    <property type="term" value="C:nucleus"/>
    <property type="evidence" value="ECO:0007669"/>
    <property type="project" value="UniProtKB-SubCell"/>
</dbReference>
<dbReference type="InterPro" id="IPR052035">
    <property type="entry name" value="ZnF_BED_domain_contain"/>
</dbReference>
<sequence length="154" mass="17388">MDGLWKHCQLLGSNSILGISELRSNHTAEYLRNVIQGLCKEWYIDLNKVVAVVTDNGILSKVSDVQAIIGKVKTIVTFFKHSVVASDKLRQLQIDHGIAANDVLKLKKDVHTRWNSTYFIIDRLIALSHYVVSVLLQNPYSPPMLSGYELDVLR</sequence>
<dbReference type="PANTHER" id="PTHR46481">
    <property type="entry name" value="ZINC FINGER BED DOMAIN-CONTAINING PROTEIN 4"/>
    <property type="match status" value="1"/>
</dbReference>
<evidence type="ECO:0008006" key="8">
    <source>
        <dbReference type="Google" id="ProtNLM"/>
    </source>
</evidence>
<evidence type="ECO:0000256" key="4">
    <source>
        <dbReference type="ARBA" id="ARBA00022833"/>
    </source>
</evidence>
<dbReference type="AlphaFoldDB" id="A0A8K0KA39"/>
<keyword evidence="7" id="KW-1185">Reference proteome</keyword>
<evidence type="ECO:0000313" key="7">
    <source>
        <dbReference type="Proteomes" id="UP000792457"/>
    </source>
</evidence>
<dbReference type="InterPro" id="IPR012337">
    <property type="entry name" value="RNaseH-like_sf"/>
</dbReference>
<reference evidence="6" key="2">
    <citation type="submission" date="2017-10" db="EMBL/GenBank/DDBJ databases">
        <title>Ladona fulva Genome sequencing and assembly.</title>
        <authorList>
            <person name="Murali S."/>
            <person name="Richards S."/>
            <person name="Bandaranaike D."/>
            <person name="Bellair M."/>
            <person name="Blankenburg K."/>
            <person name="Chao H."/>
            <person name="Dinh H."/>
            <person name="Doddapaneni H."/>
            <person name="Dugan-Rocha S."/>
            <person name="Elkadiri S."/>
            <person name="Gnanaolivu R."/>
            <person name="Hernandez B."/>
            <person name="Skinner E."/>
            <person name="Javaid M."/>
            <person name="Lee S."/>
            <person name="Li M."/>
            <person name="Ming W."/>
            <person name="Munidasa M."/>
            <person name="Muniz J."/>
            <person name="Nguyen L."/>
            <person name="Hughes D."/>
            <person name="Osuji N."/>
            <person name="Pu L.-L."/>
            <person name="Puazo M."/>
            <person name="Qu C."/>
            <person name="Quiroz J."/>
            <person name="Raj R."/>
            <person name="Weissenberger G."/>
            <person name="Xin Y."/>
            <person name="Zou X."/>
            <person name="Han Y."/>
            <person name="Worley K."/>
            <person name="Muzny D."/>
            <person name="Gibbs R."/>
        </authorList>
    </citation>
    <scope>NUCLEOTIDE SEQUENCE</scope>
    <source>
        <strain evidence="6">Sampled in the wild</strain>
    </source>
</reference>
<evidence type="ECO:0000313" key="6">
    <source>
        <dbReference type="EMBL" id="KAG8231182.1"/>
    </source>
</evidence>
<dbReference type="Proteomes" id="UP000792457">
    <property type="component" value="Unassembled WGS sequence"/>
</dbReference>
<dbReference type="PANTHER" id="PTHR46481:SF10">
    <property type="entry name" value="ZINC FINGER BED DOMAIN-CONTAINING PROTEIN 39"/>
    <property type="match status" value="1"/>
</dbReference>
<accession>A0A8K0KA39</accession>
<name>A0A8K0KA39_LADFU</name>
<keyword evidence="3" id="KW-0863">Zinc-finger</keyword>
<protein>
    <recommendedName>
        <fullName evidence="8">Zinc finger BED domain-containing protein 4</fullName>
    </recommendedName>
</protein>
<organism evidence="6 7">
    <name type="scientific">Ladona fulva</name>
    <name type="common">Scarce chaser dragonfly</name>
    <name type="synonym">Libellula fulva</name>
    <dbReference type="NCBI Taxonomy" id="123851"/>
    <lineage>
        <taxon>Eukaryota</taxon>
        <taxon>Metazoa</taxon>
        <taxon>Ecdysozoa</taxon>
        <taxon>Arthropoda</taxon>
        <taxon>Hexapoda</taxon>
        <taxon>Insecta</taxon>
        <taxon>Pterygota</taxon>
        <taxon>Palaeoptera</taxon>
        <taxon>Odonata</taxon>
        <taxon>Epiprocta</taxon>
        <taxon>Anisoptera</taxon>
        <taxon>Libelluloidea</taxon>
        <taxon>Libellulidae</taxon>
        <taxon>Ladona</taxon>
    </lineage>
</organism>
<dbReference type="OrthoDB" id="2438421at2759"/>
<evidence type="ECO:0000256" key="3">
    <source>
        <dbReference type="ARBA" id="ARBA00022771"/>
    </source>
</evidence>
<keyword evidence="2" id="KW-0479">Metal-binding</keyword>
<evidence type="ECO:0000256" key="1">
    <source>
        <dbReference type="ARBA" id="ARBA00004123"/>
    </source>
</evidence>
<evidence type="ECO:0000256" key="2">
    <source>
        <dbReference type="ARBA" id="ARBA00022723"/>
    </source>
</evidence>
<dbReference type="EMBL" id="KZ308540">
    <property type="protein sequence ID" value="KAG8231182.1"/>
    <property type="molecule type" value="Genomic_DNA"/>
</dbReference>
<proteinExistence type="predicted"/>
<reference evidence="6" key="1">
    <citation type="submission" date="2013-04" db="EMBL/GenBank/DDBJ databases">
        <authorList>
            <person name="Qu J."/>
            <person name="Murali S.C."/>
            <person name="Bandaranaike D."/>
            <person name="Bellair M."/>
            <person name="Blankenburg K."/>
            <person name="Chao H."/>
            <person name="Dinh H."/>
            <person name="Doddapaneni H."/>
            <person name="Downs B."/>
            <person name="Dugan-Rocha S."/>
            <person name="Elkadiri S."/>
            <person name="Gnanaolivu R.D."/>
            <person name="Hernandez B."/>
            <person name="Javaid M."/>
            <person name="Jayaseelan J.C."/>
            <person name="Lee S."/>
            <person name="Li M."/>
            <person name="Ming W."/>
            <person name="Munidasa M."/>
            <person name="Muniz J."/>
            <person name="Nguyen L."/>
            <person name="Ongeri F."/>
            <person name="Osuji N."/>
            <person name="Pu L.-L."/>
            <person name="Puazo M."/>
            <person name="Qu C."/>
            <person name="Quiroz J."/>
            <person name="Raj R."/>
            <person name="Weissenberger G."/>
            <person name="Xin Y."/>
            <person name="Zou X."/>
            <person name="Han Y."/>
            <person name="Richards S."/>
            <person name="Worley K."/>
            <person name="Muzny D."/>
            <person name="Gibbs R."/>
        </authorList>
    </citation>
    <scope>NUCLEOTIDE SEQUENCE</scope>
    <source>
        <strain evidence="6">Sampled in the wild</strain>
    </source>
</reference>
<comment type="caution">
    <text evidence="6">The sequence shown here is derived from an EMBL/GenBank/DDBJ whole genome shotgun (WGS) entry which is preliminary data.</text>
</comment>
<dbReference type="GO" id="GO:0008270">
    <property type="term" value="F:zinc ion binding"/>
    <property type="evidence" value="ECO:0007669"/>
    <property type="project" value="UniProtKB-KW"/>
</dbReference>
<gene>
    <name evidence="6" type="ORF">J437_LFUL007942</name>
</gene>
<evidence type="ECO:0000256" key="5">
    <source>
        <dbReference type="ARBA" id="ARBA00023242"/>
    </source>
</evidence>
<dbReference type="SUPFAM" id="SSF53098">
    <property type="entry name" value="Ribonuclease H-like"/>
    <property type="match status" value="1"/>
</dbReference>
<keyword evidence="5" id="KW-0539">Nucleus</keyword>
<keyword evidence="4" id="KW-0862">Zinc</keyword>